<evidence type="ECO:0000313" key="2">
    <source>
        <dbReference type="Proteomes" id="UP001226091"/>
    </source>
</evidence>
<dbReference type="EMBL" id="CP126116">
    <property type="protein sequence ID" value="WHZ59249.1"/>
    <property type="molecule type" value="Genomic_DNA"/>
</dbReference>
<keyword evidence="2" id="KW-1185">Reference proteome</keyword>
<proteinExistence type="predicted"/>
<organism evidence="1 2">
    <name type="scientific">Metabacillus hrfriensis</name>
    <dbReference type="NCBI Taxonomy" id="3048891"/>
    <lineage>
        <taxon>Bacteria</taxon>
        <taxon>Bacillati</taxon>
        <taxon>Bacillota</taxon>
        <taxon>Bacilli</taxon>
        <taxon>Bacillales</taxon>
        <taxon>Bacillaceae</taxon>
        <taxon>Metabacillus</taxon>
    </lineage>
</organism>
<reference evidence="2" key="1">
    <citation type="journal article" date="2025" name="Aquaculture">
        <title>Assessment of the bioflocculant production and safety properties of Metabacillus hrfriensis sp. nov. based on phenotypic and whole-genome sequencing analysis.</title>
        <authorList>
            <person name="Zhang R."/>
            <person name="Zhao Z."/>
            <person name="Luo L."/>
            <person name="Wang S."/>
            <person name="Guo K."/>
            <person name="Xu W."/>
        </authorList>
    </citation>
    <scope>NUCLEOTIDE SEQUENCE [LARGE SCALE GENOMIC DNA]</scope>
    <source>
        <strain evidence="2">CT-WN-B3</strain>
    </source>
</reference>
<accession>A0ACD4RFM5</accession>
<gene>
    <name evidence="1" type="ORF">QLQ22_07960</name>
</gene>
<sequence length="95" mass="10736">MKYLLIAGGDRIEPIVARLAQEGVKVISHLDGRKPKMTVKEIPCKVEVVLILTDYINHNLSTIVKRKAQEKAIPVFFSKRSWTSISCELKKIMTA</sequence>
<dbReference type="Proteomes" id="UP001226091">
    <property type="component" value="Chromosome"/>
</dbReference>
<name>A0ACD4RFM5_9BACI</name>
<protein>
    <submittedName>
        <fullName evidence="1">DUF2325 domain-containing protein</fullName>
    </submittedName>
</protein>
<evidence type="ECO:0000313" key="1">
    <source>
        <dbReference type="EMBL" id="WHZ59249.1"/>
    </source>
</evidence>